<dbReference type="EMBL" id="GDJX01024706">
    <property type="protein sequence ID" value="JAT43230.1"/>
    <property type="molecule type" value="Transcribed_RNA"/>
</dbReference>
<feature type="non-terminal residue" evidence="7">
    <location>
        <position position="1"/>
    </location>
</feature>
<dbReference type="FunFam" id="2.170.150.80:FF:000006">
    <property type="entry name" value="NAC domain-containing protein 100-like"/>
    <property type="match status" value="1"/>
</dbReference>
<keyword evidence="1" id="KW-0805">Transcription regulation</keyword>
<dbReference type="InterPro" id="IPR036093">
    <property type="entry name" value="NAC_dom_sf"/>
</dbReference>
<keyword evidence="2" id="KW-0238">DNA-binding</keyword>
<evidence type="ECO:0000256" key="3">
    <source>
        <dbReference type="ARBA" id="ARBA00023163"/>
    </source>
</evidence>
<dbReference type="Pfam" id="PF02365">
    <property type="entry name" value="NAM"/>
    <property type="match status" value="1"/>
</dbReference>
<organism evidence="7">
    <name type="scientific">Anthurium amnicola</name>
    <dbReference type="NCBI Taxonomy" id="1678845"/>
    <lineage>
        <taxon>Eukaryota</taxon>
        <taxon>Viridiplantae</taxon>
        <taxon>Streptophyta</taxon>
        <taxon>Embryophyta</taxon>
        <taxon>Tracheophyta</taxon>
        <taxon>Spermatophyta</taxon>
        <taxon>Magnoliopsida</taxon>
        <taxon>Liliopsida</taxon>
        <taxon>Araceae</taxon>
        <taxon>Pothoideae</taxon>
        <taxon>Potheae</taxon>
        <taxon>Anthurium</taxon>
    </lineage>
</organism>
<dbReference type="InterPro" id="IPR003441">
    <property type="entry name" value="NAC-dom"/>
</dbReference>
<proteinExistence type="predicted"/>
<evidence type="ECO:0000256" key="4">
    <source>
        <dbReference type="ARBA" id="ARBA00023242"/>
    </source>
</evidence>
<dbReference type="PROSITE" id="PS51005">
    <property type="entry name" value="NAC"/>
    <property type="match status" value="1"/>
</dbReference>
<evidence type="ECO:0000313" key="7">
    <source>
        <dbReference type="EMBL" id="JAT43230.1"/>
    </source>
</evidence>
<evidence type="ECO:0000256" key="2">
    <source>
        <dbReference type="ARBA" id="ARBA00023125"/>
    </source>
</evidence>
<protein>
    <submittedName>
        <fullName evidence="7">NAC domain-containing protein 100</fullName>
    </submittedName>
</protein>
<evidence type="ECO:0000259" key="6">
    <source>
        <dbReference type="PROSITE" id="PS51005"/>
    </source>
</evidence>
<dbReference type="GO" id="GO:0003677">
    <property type="term" value="F:DNA binding"/>
    <property type="evidence" value="ECO:0007669"/>
    <property type="project" value="UniProtKB-KW"/>
</dbReference>
<accession>A0A1D1XLI9</accession>
<feature type="region of interest" description="Disordered" evidence="5">
    <location>
        <begin position="371"/>
        <end position="396"/>
    </location>
</feature>
<dbReference type="PANTHER" id="PTHR31744:SF4">
    <property type="entry name" value="NAC TRANSCRIPTION FACTOR"/>
    <property type="match status" value="1"/>
</dbReference>
<dbReference type="PANTHER" id="PTHR31744">
    <property type="entry name" value="PROTEIN CUP-SHAPED COTYLEDON 2-RELATED"/>
    <property type="match status" value="1"/>
</dbReference>
<dbReference type="SUPFAM" id="SSF101941">
    <property type="entry name" value="NAC domain"/>
    <property type="match status" value="1"/>
</dbReference>
<evidence type="ECO:0000256" key="1">
    <source>
        <dbReference type="ARBA" id="ARBA00023015"/>
    </source>
</evidence>
<dbReference type="AlphaFoldDB" id="A0A1D1XLI9"/>
<feature type="compositionally biased region" description="Polar residues" evidence="5">
    <location>
        <begin position="374"/>
        <end position="392"/>
    </location>
</feature>
<reference evidence="7" key="1">
    <citation type="submission" date="2015-07" db="EMBL/GenBank/DDBJ databases">
        <title>Transcriptome Assembly of Anthurium amnicola.</title>
        <authorList>
            <person name="Suzuki J."/>
        </authorList>
    </citation>
    <scope>NUCLEOTIDE SEQUENCE</scope>
</reference>
<gene>
    <name evidence="7" type="primary">NAC100_4</name>
    <name evidence="7" type="ORF">g.75211</name>
</gene>
<keyword evidence="4" id="KW-0539">Nucleus</keyword>
<name>A0A1D1XLI9_9ARAE</name>
<feature type="domain" description="NAC" evidence="6">
    <location>
        <begin position="67"/>
        <end position="217"/>
    </location>
</feature>
<keyword evidence="3" id="KW-0804">Transcription</keyword>
<sequence length="425" mass="46106">FYPNEYGKLSSLLHGQLAQSIRPPPPCKLLFLSPSLSLSLPPPSAPQPPYKAKKSSSMGLRDIESTLPPGFRFYPSDEELVCHYLYKKVINERVSGGTMVEVDLHTREPWELPEVAKLSANEWYFFSFRDRKYATGSRTNRATKSGYWKATGKDKEIHRGKDLVGMKKTLVFYRGRAPKGEKTNWVTHEYRLDGKLSLYNLPKTAKNEWVLCRVFHKSFSATGGGGGGGGKKAAAGMVRTGSSSYGEDMMMGMGGGAFSLMPPLMDAMTNKVARASPAAAHVTCFSNSVEGHRSHDEQGGYAGCSSPLFYAPAAAANPTSELSPLAALLLSKKGVPEEGLSGLQLSGEGLVQLLQSHGYVVEEGCKAEREVGGSLSQETGLTSDVNPEISSEPSHHETRKLFLDGQKAPFASCGNLPLGDSIWNY</sequence>
<dbReference type="GO" id="GO:0006355">
    <property type="term" value="P:regulation of DNA-templated transcription"/>
    <property type="evidence" value="ECO:0007669"/>
    <property type="project" value="InterPro"/>
</dbReference>
<dbReference type="Gene3D" id="2.170.150.80">
    <property type="entry name" value="NAC domain"/>
    <property type="match status" value="1"/>
</dbReference>
<evidence type="ECO:0000256" key="5">
    <source>
        <dbReference type="SAM" id="MobiDB-lite"/>
    </source>
</evidence>